<protein>
    <submittedName>
        <fullName evidence="2">SRPBCC family protein</fullName>
    </submittedName>
</protein>
<dbReference type="Pfam" id="PF06240">
    <property type="entry name" value="COXG"/>
    <property type="match status" value="1"/>
</dbReference>
<dbReference type="InterPro" id="IPR023393">
    <property type="entry name" value="START-like_dom_sf"/>
</dbReference>
<dbReference type="EMBL" id="CP094970">
    <property type="protein sequence ID" value="UYM05491.1"/>
    <property type="molecule type" value="Genomic_DNA"/>
</dbReference>
<dbReference type="AlphaFoldDB" id="A0AA46THN2"/>
<proteinExistence type="predicted"/>
<reference evidence="2" key="1">
    <citation type="submission" date="2022-01" db="EMBL/GenBank/DDBJ databases">
        <title>Nocardioidaceae gen. sp. A5X3R13.</title>
        <authorList>
            <person name="Lopez Marin M.A."/>
            <person name="Uhlik O."/>
        </authorList>
    </citation>
    <scope>NUCLEOTIDE SEQUENCE</scope>
    <source>
        <strain evidence="2">A5X3R13</strain>
    </source>
</reference>
<dbReference type="InterPro" id="IPR010419">
    <property type="entry name" value="CO_DH_gsu"/>
</dbReference>
<keyword evidence="1" id="KW-0472">Membrane</keyword>
<sequence>MIELHHQFRVSLPVEDTWDLLLDLPKVAQCLPGASLNDVVEGEYRGGLSTRIGPISAKYRGVASFSERDEIGRRAVIEARGSEEKGSGSASALITASLKPEGAQTLVDVSTELAISGRAAQFGRSLLSEVSDSLVKEFVNRLEAMIEQGASGAGEPLASVGQQPIRASQAPTTDMGSGEQLDVMRTVALPLLRRAAAPAALALATGVVGVLIGRRSRGGRGSRIGRIPVTYVLPYPTERSTPIGG</sequence>
<gene>
    <name evidence="3" type="ORF">L0C25_00090</name>
    <name evidence="2" type="ORF">L0C25_23790</name>
</gene>
<name>A0AA46THN2_9ACTN</name>
<feature type="transmembrane region" description="Helical" evidence="1">
    <location>
        <begin position="195"/>
        <end position="213"/>
    </location>
</feature>
<keyword evidence="1" id="KW-1133">Transmembrane helix</keyword>
<dbReference type="PANTHER" id="PTHR38588">
    <property type="entry name" value="BLL0334 PROTEIN"/>
    <property type="match status" value="1"/>
</dbReference>
<dbReference type="SUPFAM" id="SSF55961">
    <property type="entry name" value="Bet v1-like"/>
    <property type="match status" value="1"/>
</dbReference>
<keyword evidence="1" id="KW-0812">Transmembrane</keyword>
<dbReference type="PANTHER" id="PTHR38588:SF1">
    <property type="entry name" value="BLL0334 PROTEIN"/>
    <property type="match status" value="1"/>
</dbReference>
<dbReference type="KEGG" id="sgrg:L0C25_00090"/>
<evidence type="ECO:0000313" key="4">
    <source>
        <dbReference type="Proteomes" id="UP001164390"/>
    </source>
</evidence>
<dbReference type="Proteomes" id="UP001164390">
    <property type="component" value="Chromosome"/>
</dbReference>
<dbReference type="RefSeq" id="WP_271634326.1">
    <property type="nucleotide sequence ID" value="NZ_CP094970.1"/>
</dbReference>
<dbReference type="CDD" id="cd07823">
    <property type="entry name" value="SRPBCC_5"/>
    <property type="match status" value="1"/>
</dbReference>
<dbReference type="KEGG" id="sgrg:L0C25_23790"/>
<keyword evidence="4" id="KW-1185">Reference proteome</keyword>
<accession>A0AA46THN2</accession>
<evidence type="ECO:0000313" key="3">
    <source>
        <dbReference type="EMBL" id="UYM05524.1"/>
    </source>
</evidence>
<evidence type="ECO:0000256" key="1">
    <source>
        <dbReference type="SAM" id="Phobius"/>
    </source>
</evidence>
<dbReference type="EMBL" id="CP094970">
    <property type="protein sequence ID" value="UYM05524.1"/>
    <property type="molecule type" value="Genomic_DNA"/>
</dbReference>
<dbReference type="Gene3D" id="3.30.530.20">
    <property type="match status" value="1"/>
</dbReference>
<organism evidence="2 4">
    <name type="scientific">Solicola gregarius</name>
    <dbReference type="NCBI Taxonomy" id="2908642"/>
    <lineage>
        <taxon>Bacteria</taxon>
        <taxon>Bacillati</taxon>
        <taxon>Actinomycetota</taxon>
        <taxon>Actinomycetes</taxon>
        <taxon>Propionibacteriales</taxon>
        <taxon>Nocardioidaceae</taxon>
        <taxon>Solicola</taxon>
    </lineage>
</organism>
<evidence type="ECO:0000313" key="2">
    <source>
        <dbReference type="EMBL" id="UYM05491.1"/>
    </source>
</evidence>